<keyword evidence="9" id="KW-0539">Nucleus</keyword>
<evidence type="ECO:0000256" key="8">
    <source>
        <dbReference type="ARBA" id="ARBA00023170"/>
    </source>
</evidence>
<keyword evidence="6" id="KW-0238">DNA-binding</keyword>
<accession>A0A8J2KMB3</accession>
<evidence type="ECO:0000256" key="6">
    <source>
        <dbReference type="ARBA" id="ARBA00023125"/>
    </source>
</evidence>
<keyword evidence="3" id="KW-0863">Zinc-finger</keyword>
<reference evidence="12" key="1">
    <citation type="submission" date="2021-06" db="EMBL/GenBank/DDBJ databases">
        <authorList>
            <person name="Hodson N. C."/>
            <person name="Mongue J. A."/>
            <person name="Jaron S. K."/>
        </authorList>
    </citation>
    <scope>NUCLEOTIDE SEQUENCE</scope>
</reference>
<dbReference type="InterPro" id="IPR050274">
    <property type="entry name" value="Nuclear_hormone_rcpt_NR2"/>
</dbReference>
<dbReference type="GO" id="GO:0003700">
    <property type="term" value="F:DNA-binding transcription factor activity"/>
    <property type="evidence" value="ECO:0007669"/>
    <property type="project" value="InterPro"/>
</dbReference>
<dbReference type="GO" id="GO:0005634">
    <property type="term" value="C:nucleus"/>
    <property type="evidence" value="ECO:0007669"/>
    <property type="project" value="UniProtKB-SubCell"/>
</dbReference>
<name>A0A8J2KMB3_9HEXA</name>
<keyword evidence="13" id="KW-1185">Reference proteome</keyword>
<keyword evidence="2" id="KW-0479">Metal-binding</keyword>
<feature type="domain" description="Nuclear receptor" evidence="11">
    <location>
        <begin position="8"/>
        <end position="83"/>
    </location>
</feature>
<comment type="caution">
    <text evidence="12">The sequence shown here is derived from an EMBL/GenBank/DDBJ whole genome shotgun (WGS) entry which is preliminary data.</text>
</comment>
<dbReference type="SMART" id="SM00399">
    <property type="entry name" value="ZnF_C4"/>
    <property type="match status" value="1"/>
</dbReference>
<protein>
    <recommendedName>
        <fullName evidence="11">Nuclear receptor domain-containing protein</fullName>
    </recommendedName>
</protein>
<evidence type="ECO:0000256" key="10">
    <source>
        <dbReference type="SAM" id="MobiDB-lite"/>
    </source>
</evidence>
<dbReference type="InterPro" id="IPR001628">
    <property type="entry name" value="Znf_hrmn_rcpt"/>
</dbReference>
<evidence type="ECO:0000256" key="4">
    <source>
        <dbReference type="ARBA" id="ARBA00022833"/>
    </source>
</evidence>
<keyword evidence="7" id="KW-0804">Transcription</keyword>
<proteinExistence type="predicted"/>
<evidence type="ECO:0000256" key="9">
    <source>
        <dbReference type="ARBA" id="ARBA00023242"/>
    </source>
</evidence>
<dbReference type="PANTHER" id="PTHR24083">
    <property type="entry name" value="NUCLEAR HORMONE RECEPTOR"/>
    <property type="match status" value="1"/>
</dbReference>
<evidence type="ECO:0000256" key="1">
    <source>
        <dbReference type="ARBA" id="ARBA00004123"/>
    </source>
</evidence>
<dbReference type="PROSITE" id="PS00031">
    <property type="entry name" value="NUCLEAR_REC_DBD_1"/>
    <property type="match status" value="1"/>
</dbReference>
<dbReference type="CDD" id="cd06957">
    <property type="entry name" value="NR_DBD_PNR_like_2"/>
    <property type="match status" value="1"/>
</dbReference>
<evidence type="ECO:0000256" key="3">
    <source>
        <dbReference type="ARBA" id="ARBA00022771"/>
    </source>
</evidence>
<dbReference type="AlphaFoldDB" id="A0A8J2KMB3"/>
<organism evidence="12 13">
    <name type="scientific">Allacma fusca</name>
    <dbReference type="NCBI Taxonomy" id="39272"/>
    <lineage>
        <taxon>Eukaryota</taxon>
        <taxon>Metazoa</taxon>
        <taxon>Ecdysozoa</taxon>
        <taxon>Arthropoda</taxon>
        <taxon>Hexapoda</taxon>
        <taxon>Collembola</taxon>
        <taxon>Symphypleona</taxon>
        <taxon>Sminthuridae</taxon>
        <taxon>Allacma</taxon>
    </lineage>
</organism>
<dbReference type="GO" id="GO:0006357">
    <property type="term" value="P:regulation of transcription by RNA polymerase II"/>
    <property type="evidence" value="ECO:0007669"/>
    <property type="project" value="UniProtKB-ARBA"/>
</dbReference>
<sequence length="440" mass="49121">MGRTLPVPVPCKVCGDKSYGKHYGVYCCDGCSCFFKRSIRRNIIYTCIGTGSCLIDKTRRNWCPGCRLKKCLEVNMNRTAVQEERGPRKGAKKIIGMDESRGSNPKGINLSTQAVPSAKYRRKQDTPNQRKGIIRTRSTQRLRDHSIVQNGAGSKNVTSGGTVILKTSTPERKCKIESDTPCSQNNNATTNLISFRTPNTTGDKKCNVHWTPCPGGIPKGSVLSCLNVNPTSALGPQWFSMPMVTMEFGPSAFSEAAVAQGNLPLNLLILSVRNARSHLPFALLHKVVQDQILMSIWYQLVGLHFCTLGIQVNVDSSSFARHFLETLSRIRQQLNLTPIELSFLQSLILLQKDPLVIAIANKEETKERSGLYISSAQEIENFNKNDLMSFSVYLSRESPLEPTRFGWCLTLLEYLKSLQSRTFFSCILTPPIVRFVVDNF</sequence>
<comment type="subcellular location">
    <subcellularLocation>
        <location evidence="1">Nucleus</location>
    </subcellularLocation>
</comment>
<evidence type="ECO:0000313" key="12">
    <source>
        <dbReference type="EMBL" id="CAG7817160.1"/>
    </source>
</evidence>
<keyword evidence="5" id="KW-0805">Transcription regulation</keyword>
<keyword evidence="4" id="KW-0862">Zinc</keyword>
<evidence type="ECO:0000313" key="13">
    <source>
        <dbReference type="Proteomes" id="UP000708208"/>
    </source>
</evidence>
<dbReference type="GO" id="GO:0008270">
    <property type="term" value="F:zinc ion binding"/>
    <property type="evidence" value="ECO:0007669"/>
    <property type="project" value="UniProtKB-KW"/>
</dbReference>
<keyword evidence="8" id="KW-0675">Receptor</keyword>
<evidence type="ECO:0000259" key="11">
    <source>
        <dbReference type="PROSITE" id="PS51030"/>
    </source>
</evidence>
<dbReference type="FunFam" id="3.30.50.10:FF:000006">
    <property type="entry name" value="Nuclear receptor subfamily 5 group A member"/>
    <property type="match status" value="1"/>
</dbReference>
<evidence type="ECO:0000256" key="7">
    <source>
        <dbReference type="ARBA" id="ARBA00023163"/>
    </source>
</evidence>
<dbReference type="Pfam" id="PF00105">
    <property type="entry name" value="zf-C4"/>
    <property type="match status" value="1"/>
</dbReference>
<gene>
    <name evidence="12" type="ORF">AFUS01_LOCUS27741</name>
</gene>
<dbReference type="OrthoDB" id="5771769at2759"/>
<dbReference type="GO" id="GO:0043565">
    <property type="term" value="F:sequence-specific DNA binding"/>
    <property type="evidence" value="ECO:0007669"/>
    <property type="project" value="InterPro"/>
</dbReference>
<dbReference type="Proteomes" id="UP000708208">
    <property type="component" value="Unassembled WGS sequence"/>
</dbReference>
<evidence type="ECO:0000256" key="2">
    <source>
        <dbReference type="ARBA" id="ARBA00022723"/>
    </source>
</evidence>
<feature type="region of interest" description="Disordered" evidence="10">
    <location>
        <begin position="97"/>
        <end position="129"/>
    </location>
</feature>
<evidence type="ECO:0000256" key="5">
    <source>
        <dbReference type="ARBA" id="ARBA00023015"/>
    </source>
</evidence>
<dbReference type="EMBL" id="CAJVCH010387089">
    <property type="protein sequence ID" value="CAG7817160.1"/>
    <property type="molecule type" value="Genomic_DNA"/>
</dbReference>
<dbReference type="PROSITE" id="PS51030">
    <property type="entry name" value="NUCLEAR_REC_DBD_2"/>
    <property type="match status" value="1"/>
</dbReference>